<protein>
    <submittedName>
        <fullName evidence="1">Uncharacterized protein</fullName>
    </submittedName>
</protein>
<organism evidence="1 2">
    <name type="scientific">Microcoleus asticus IPMA8</name>
    <dbReference type="NCBI Taxonomy" id="2563858"/>
    <lineage>
        <taxon>Bacteria</taxon>
        <taxon>Bacillati</taxon>
        <taxon>Cyanobacteriota</taxon>
        <taxon>Cyanophyceae</taxon>
        <taxon>Oscillatoriophycideae</taxon>
        <taxon>Oscillatoriales</taxon>
        <taxon>Microcoleaceae</taxon>
        <taxon>Microcoleus</taxon>
        <taxon>Microcoleus asticus</taxon>
    </lineage>
</organism>
<reference evidence="1 2" key="1">
    <citation type="journal article" date="2020" name="Sci. Rep.">
        <title>A novel cyanobacterial geosmin producer, revising GeoA distribution and dispersion patterns in Bacteria.</title>
        <authorList>
            <person name="Churro C."/>
            <person name="Semedo-Aguiar A.P."/>
            <person name="Silva A.D."/>
            <person name="Pereira-Leal J.B."/>
            <person name="Leite R.B."/>
        </authorList>
    </citation>
    <scope>NUCLEOTIDE SEQUENCE [LARGE SCALE GENOMIC DNA]</scope>
    <source>
        <strain evidence="1 2">IPMA8</strain>
    </source>
</reference>
<keyword evidence="2" id="KW-1185">Reference proteome</keyword>
<proteinExistence type="predicted"/>
<evidence type="ECO:0000313" key="1">
    <source>
        <dbReference type="EMBL" id="NQE37249.1"/>
    </source>
</evidence>
<accession>A0ABX2D3Q5</accession>
<sequence length="53" mass="5997">MVIVFGVGCYYVDITSPQIAVGLENLLYQINWIFAICGEVNFNRYLAVLLLAR</sequence>
<dbReference type="Proteomes" id="UP000702425">
    <property type="component" value="Unassembled WGS sequence"/>
</dbReference>
<dbReference type="EMBL" id="SRRZ01000120">
    <property type="protein sequence ID" value="NQE37249.1"/>
    <property type="molecule type" value="Genomic_DNA"/>
</dbReference>
<name>A0ABX2D3Q5_9CYAN</name>
<gene>
    <name evidence="1" type="ORF">E5S67_05018</name>
</gene>
<comment type="caution">
    <text evidence="1">The sequence shown here is derived from an EMBL/GenBank/DDBJ whole genome shotgun (WGS) entry which is preliminary data.</text>
</comment>
<evidence type="ECO:0000313" key="2">
    <source>
        <dbReference type="Proteomes" id="UP000702425"/>
    </source>
</evidence>